<evidence type="ECO:0000313" key="2">
    <source>
        <dbReference type="Proteomes" id="UP001163947"/>
    </source>
</evidence>
<proteinExistence type="predicted"/>
<dbReference type="AlphaFoldDB" id="A0AA46PFK8"/>
<protein>
    <submittedName>
        <fullName evidence="1">Uncharacterized protein</fullName>
    </submittedName>
</protein>
<dbReference type="RefSeq" id="WP_168578952.1">
    <property type="nucleotide sequence ID" value="NZ_CP106982.1"/>
</dbReference>
<dbReference type="EMBL" id="CP106982">
    <property type="protein sequence ID" value="UYF94047.1"/>
    <property type="molecule type" value="Genomic_DNA"/>
</dbReference>
<organism evidence="1 2">
    <name type="scientific">Rhodococcus aetherivorans</name>
    <dbReference type="NCBI Taxonomy" id="191292"/>
    <lineage>
        <taxon>Bacteria</taxon>
        <taxon>Bacillati</taxon>
        <taxon>Actinomycetota</taxon>
        <taxon>Actinomycetes</taxon>
        <taxon>Mycobacteriales</taxon>
        <taxon>Nocardiaceae</taxon>
        <taxon>Rhodococcus</taxon>
    </lineage>
</organism>
<accession>A0AA46PFK8</accession>
<evidence type="ECO:0000313" key="1">
    <source>
        <dbReference type="EMBL" id="UYF94047.1"/>
    </source>
</evidence>
<sequence>MTVDHACDVVDGQGCMTLCTVVDGSARTRYLDTWADEKGVAAVVFVSSAPPGPQSAPDSLLLDEFLAQRA</sequence>
<gene>
    <name evidence="1" type="ORF">OCS65_27120</name>
</gene>
<name>A0AA46PFK8_9NOCA</name>
<reference evidence="1" key="1">
    <citation type="submission" date="2022-09" db="EMBL/GenBank/DDBJ databases">
        <title>The genome sequence of Rhodococcus aetherivorans N1.</title>
        <authorList>
            <person name="Jiang W."/>
        </authorList>
    </citation>
    <scope>NUCLEOTIDE SEQUENCE</scope>
    <source>
        <strain evidence="1">N1</strain>
    </source>
</reference>
<dbReference type="Proteomes" id="UP001163947">
    <property type="component" value="Chromosome"/>
</dbReference>
<dbReference type="GeneID" id="83624170"/>